<dbReference type="OrthoDB" id="10610387at2759"/>
<keyword evidence="3" id="KW-1185">Reference proteome</keyword>
<evidence type="ECO:0000256" key="1">
    <source>
        <dbReference type="SAM" id="MobiDB-lite"/>
    </source>
</evidence>
<feature type="region of interest" description="Disordered" evidence="1">
    <location>
        <begin position="1"/>
        <end position="155"/>
    </location>
</feature>
<reference evidence="2" key="1">
    <citation type="submission" date="2021-02" db="EMBL/GenBank/DDBJ databases">
        <authorList>
            <person name="Dougan E. K."/>
            <person name="Rhodes N."/>
            <person name="Thang M."/>
            <person name="Chan C."/>
        </authorList>
    </citation>
    <scope>NUCLEOTIDE SEQUENCE</scope>
</reference>
<feature type="compositionally biased region" description="Basic and acidic residues" evidence="1">
    <location>
        <begin position="34"/>
        <end position="44"/>
    </location>
</feature>
<dbReference type="AlphaFoldDB" id="A0A813AQV5"/>
<comment type="caution">
    <text evidence="2">The sequence shown here is derived from an EMBL/GenBank/DDBJ whole genome shotgun (WGS) entry which is preliminary data.</text>
</comment>
<feature type="compositionally biased region" description="Basic and acidic residues" evidence="1">
    <location>
        <begin position="61"/>
        <end position="71"/>
    </location>
</feature>
<organism evidence="2 3">
    <name type="scientific">Symbiodinium necroappetens</name>
    <dbReference type="NCBI Taxonomy" id="1628268"/>
    <lineage>
        <taxon>Eukaryota</taxon>
        <taxon>Sar</taxon>
        <taxon>Alveolata</taxon>
        <taxon>Dinophyceae</taxon>
        <taxon>Suessiales</taxon>
        <taxon>Symbiodiniaceae</taxon>
        <taxon>Symbiodinium</taxon>
    </lineage>
</organism>
<feature type="compositionally biased region" description="Basic and acidic residues" evidence="1">
    <location>
        <begin position="105"/>
        <end position="117"/>
    </location>
</feature>
<proteinExistence type="predicted"/>
<dbReference type="Proteomes" id="UP000601435">
    <property type="component" value="Unassembled WGS sequence"/>
</dbReference>
<protein>
    <submittedName>
        <fullName evidence="2">Uncharacterized protein</fullName>
    </submittedName>
</protein>
<feature type="compositionally biased region" description="Acidic residues" evidence="1">
    <location>
        <begin position="89"/>
        <end position="104"/>
    </location>
</feature>
<accession>A0A813AQV5</accession>
<feature type="region of interest" description="Disordered" evidence="1">
    <location>
        <begin position="263"/>
        <end position="305"/>
    </location>
</feature>
<sequence length="342" mass="36743">MAEWDAEVTKEMDLLNQVTSPGPKERRGRRSKRRSDESSDRSPRADSAGATKATPGSLRSQAEKDQSRSRDASLGAESKSGVQAVGSAGEDESLPEDFGDDSDLWGDRFKPRQEQGKSKPPPSAASLPSQTPKLSPGFSEPSPVARTTAPTDRRPPWLCHLEGELSLFFKRDSDKQLFGEIICADGLSSSLEDFMEDAFGDGEQYSLAVLGREAKALAGDLSFAGKKSFDKCCAWLYQHKEDILRKNRAAVARTLEGAFDEAAGSKNLPGAPGPDVVKQEAEQKQGSFPLEDVKPELEQDQGPLGTLVKSEMEGESLGEGSAVPVAAKAEAFEAAYDDGSDD</sequence>
<gene>
    <name evidence="2" type="ORF">SNEC2469_LOCUS28445</name>
</gene>
<evidence type="ECO:0000313" key="3">
    <source>
        <dbReference type="Proteomes" id="UP000601435"/>
    </source>
</evidence>
<dbReference type="EMBL" id="CAJNJA010061831">
    <property type="protein sequence ID" value="CAE7874763.1"/>
    <property type="molecule type" value="Genomic_DNA"/>
</dbReference>
<name>A0A813AQV5_9DINO</name>
<evidence type="ECO:0000313" key="2">
    <source>
        <dbReference type="EMBL" id="CAE7874763.1"/>
    </source>
</evidence>